<evidence type="ECO:0000313" key="7">
    <source>
        <dbReference type="Proteomes" id="UP000436088"/>
    </source>
</evidence>
<dbReference type="InterPro" id="IPR036838">
    <property type="entry name" value="Ribosomal_uS10_dom_sf"/>
</dbReference>
<dbReference type="SUPFAM" id="SSF54999">
    <property type="entry name" value="Ribosomal protein S10"/>
    <property type="match status" value="1"/>
</dbReference>
<feature type="domain" description="Small ribosomal subunit protein uS10" evidence="5">
    <location>
        <begin position="132"/>
        <end position="220"/>
    </location>
</feature>
<dbReference type="PRINTS" id="PR00971">
    <property type="entry name" value="RIBOSOMALS10"/>
</dbReference>
<organism evidence="6 7">
    <name type="scientific">Hibiscus syriacus</name>
    <name type="common">Rose of Sharon</name>
    <dbReference type="NCBI Taxonomy" id="106335"/>
    <lineage>
        <taxon>Eukaryota</taxon>
        <taxon>Viridiplantae</taxon>
        <taxon>Streptophyta</taxon>
        <taxon>Embryophyta</taxon>
        <taxon>Tracheophyta</taxon>
        <taxon>Spermatophyta</taxon>
        <taxon>Magnoliopsida</taxon>
        <taxon>eudicotyledons</taxon>
        <taxon>Gunneridae</taxon>
        <taxon>Pentapetalae</taxon>
        <taxon>rosids</taxon>
        <taxon>malvids</taxon>
        <taxon>Malvales</taxon>
        <taxon>Malvaceae</taxon>
        <taxon>Malvoideae</taxon>
        <taxon>Hibiscus</taxon>
    </lineage>
</organism>
<name>A0A6A2XIV9_HIBSY</name>
<keyword evidence="3" id="KW-0687">Ribonucleoprotein</keyword>
<evidence type="ECO:0000313" key="6">
    <source>
        <dbReference type="EMBL" id="KAE8675482.1"/>
    </source>
</evidence>
<dbReference type="Pfam" id="PF00338">
    <property type="entry name" value="Ribosomal_S10"/>
    <property type="match status" value="1"/>
</dbReference>
<dbReference type="GO" id="GO:0006412">
    <property type="term" value="P:translation"/>
    <property type="evidence" value="ECO:0007669"/>
    <property type="project" value="InterPro"/>
</dbReference>
<evidence type="ECO:0000256" key="1">
    <source>
        <dbReference type="ARBA" id="ARBA00007102"/>
    </source>
</evidence>
<dbReference type="GO" id="GO:1990904">
    <property type="term" value="C:ribonucleoprotein complex"/>
    <property type="evidence" value="ECO:0007669"/>
    <property type="project" value="UniProtKB-KW"/>
</dbReference>
<keyword evidence="7" id="KW-1185">Reference proteome</keyword>
<evidence type="ECO:0000259" key="5">
    <source>
        <dbReference type="SMART" id="SM01403"/>
    </source>
</evidence>
<dbReference type="GO" id="GO:0005840">
    <property type="term" value="C:ribosome"/>
    <property type="evidence" value="ECO:0007669"/>
    <property type="project" value="UniProtKB-KW"/>
</dbReference>
<proteinExistence type="inferred from homology"/>
<dbReference type="InterPro" id="IPR001848">
    <property type="entry name" value="Ribosomal_uS10"/>
</dbReference>
<dbReference type="SMART" id="SM01403">
    <property type="entry name" value="Ribosomal_S10"/>
    <property type="match status" value="1"/>
</dbReference>
<gene>
    <name evidence="6" type="ORF">F3Y22_tig00111671pilonHSYRG00310</name>
</gene>
<sequence>MIVNGWELLSAAFLPVVILRGGGGERIRCNAVIHCGEPRRLDNVRIVLGKGYNQPIKKDHLFLRYWGRDVLYPYYLENECGESETENTSTPDCSNQECDELELSFIYKAYGKGVGGEEMWGWDSAAPKQKIRIKLKSYWVPLIEDSCKQILDAARTTNDKTMGHVPLPTKKRIYCVLKSPHVHKDARLHFEIRTHQRPYRYSIPNSTNDRFVDATRPSCWG</sequence>
<dbReference type="Proteomes" id="UP000436088">
    <property type="component" value="Unassembled WGS sequence"/>
</dbReference>
<keyword evidence="4" id="KW-0732">Signal</keyword>
<feature type="chain" id="PRO_5025580300" evidence="4">
    <location>
        <begin position="25"/>
        <end position="221"/>
    </location>
</feature>
<reference evidence="6" key="1">
    <citation type="submission" date="2019-09" db="EMBL/GenBank/DDBJ databases">
        <title>Draft genome information of white flower Hibiscus syriacus.</title>
        <authorList>
            <person name="Kim Y.-M."/>
        </authorList>
    </citation>
    <scope>NUCLEOTIDE SEQUENCE [LARGE SCALE GENOMIC DNA]</scope>
    <source>
        <strain evidence="6">YM2019G1</strain>
    </source>
</reference>
<dbReference type="PANTHER" id="PTHR11700">
    <property type="entry name" value="30S RIBOSOMAL PROTEIN S10 FAMILY MEMBER"/>
    <property type="match status" value="1"/>
</dbReference>
<comment type="caution">
    <text evidence="6">The sequence shown here is derived from an EMBL/GenBank/DDBJ whole genome shotgun (WGS) entry which is preliminary data.</text>
</comment>
<feature type="signal peptide" evidence="4">
    <location>
        <begin position="1"/>
        <end position="24"/>
    </location>
</feature>
<dbReference type="HAMAP" id="MF_00508">
    <property type="entry name" value="Ribosomal_uS10"/>
    <property type="match status" value="1"/>
</dbReference>
<comment type="similarity">
    <text evidence="1">Belongs to the universal ribosomal protein uS10 family.</text>
</comment>
<evidence type="ECO:0000256" key="3">
    <source>
        <dbReference type="ARBA" id="ARBA00023274"/>
    </source>
</evidence>
<protein>
    <submittedName>
        <fullName evidence="6">30S ribosomal protein S10</fullName>
    </submittedName>
</protein>
<dbReference type="Gene3D" id="3.30.70.600">
    <property type="entry name" value="Ribosomal protein S10 domain"/>
    <property type="match status" value="1"/>
</dbReference>
<evidence type="ECO:0000256" key="4">
    <source>
        <dbReference type="SAM" id="SignalP"/>
    </source>
</evidence>
<dbReference type="InterPro" id="IPR027486">
    <property type="entry name" value="Ribosomal_uS10_dom"/>
</dbReference>
<dbReference type="EMBL" id="VEPZ02001401">
    <property type="protein sequence ID" value="KAE8675482.1"/>
    <property type="molecule type" value="Genomic_DNA"/>
</dbReference>
<accession>A0A6A2XIV9</accession>
<evidence type="ECO:0000256" key="2">
    <source>
        <dbReference type="ARBA" id="ARBA00022980"/>
    </source>
</evidence>
<dbReference type="AlphaFoldDB" id="A0A6A2XIV9"/>
<keyword evidence="2 6" id="KW-0689">Ribosomal protein</keyword>
<dbReference type="NCBIfam" id="TIGR01049">
    <property type="entry name" value="rpsJ_bact"/>
    <property type="match status" value="1"/>
</dbReference>
<dbReference type="GO" id="GO:0003735">
    <property type="term" value="F:structural constituent of ribosome"/>
    <property type="evidence" value="ECO:0007669"/>
    <property type="project" value="InterPro"/>
</dbReference>